<sequence>MFTTVEYGCAYCEDVKWTVRQGIVEGTPEEDHDMRPIYLHMKEHHPEHWEEDSLAEEYKEIYGEEA</sequence>
<dbReference type="EMBL" id="MH479913">
    <property type="protein sequence ID" value="AXN53429.1"/>
    <property type="molecule type" value="Genomic_DNA"/>
</dbReference>
<dbReference type="GeneID" id="54998444"/>
<proteinExistence type="predicted"/>
<protein>
    <submittedName>
        <fullName evidence="1">Uncharacterized protein</fullName>
    </submittedName>
</protein>
<gene>
    <name evidence="1" type="primary">10</name>
    <name evidence="1" type="ORF">SEA_FRYBERGER_10</name>
</gene>
<dbReference type="RefSeq" id="YP_009807562.1">
    <property type="nucleotide sequence ID" value="NC_048027.1"/>
</dbReference>
<organism evidence="1 2">
    <name type="scientific">Gordonia phage Fryberger</name>
    <dbReference type="NCBI Taxonomy" id="2250392"/>
    <lineage>
        <taxon>Viruses</taxon>
        <taxon>Duplodnaviria</taxon>
        <taxon>Heunggongvirae</taxon>
        <taxon>Uroviricota</taxon>
        <taxon>Caudoviricetes</taxon>
        <taxon>Ronaldovirus</taxon>
        <taxon>Ronaldovirus fryberger</taxon>
    </lineage>
</organism>
<accession>A0A346FCG5</accession>
<reference evidence="1 2" key="1">
    <citation type="submission" date="2018-06" db="EMBL/GenBank/DDBJ databases">
        <authorList>
            <person name="Searcy Z.E."/>
            <person name="Delesalle V.A."/>
            <person name="Garlena R.A."/>
            <person name="Russell D.A."/>
            <person name="Pope W.H."/>
            <person name="Jacobs-Sera D."/>
            <person name="Hatfull G.F."/>
        </authorList>
    </citation>
    <scope>NUCLEOTIDE SEQUENCE [LARGE SCALE GENOMIC DNA]</scope>
</reference>
<name>A0A346FCG5_9CAUD</name>
<dbReference type="Proteomes" id="UP000259952">
    <property type="component" value="Segment"/>
</dbReference>
<evidence type="ECO:0000313" key="1">
    <source>
        <dbReference type="EMBL" id="AXN53429.1"/>
    </source>
</evidence>
<evidence type="ECO:0000313" key="2">
    <source>
        <dbReference type="Proteomes" id="UP000259952"/>
    </source>
</evidence>
<keyword evidence="2" id="KW-1185">Reference proteome</keyword>
<dbReference type="KEGG" id="vg:54998444"/>